<feature type="non-terminal residue" evidence="1">
    <location>
        <position position="1"/>
    </location>
</feature>
<gene>
    <name evidence="1" type="ORF">PFISCL1PPCAC_16768</name>
</gene>
<protein>
    <submittedName>
        <fullName evidence="1">Uncharacterized protein</fullName>
    </submittedName>
</protein>
<reference evidence="1" key="1">
    <citation type="submission" date="2023-10" db="EMBL/GenBank/DDBJ databases">
        <title>Genome assembly of Pristionchus species.</title>
        <authorList>
            <person name="Yoshida K."/>
            <person name="Sommer R.J."/>
        </authorList>
    </citation>
    <scope>NUCLEOTIDE SEQUENCE</scope>
    <source>
        <strain evidence="1">RS5133</strain>
    </source>
</reference>
<feature type="non-terminal residue" evidence="1">
    <location>
        <position position="71"/>
    </location>
</feature>
<keyword evidence="2" id="KW-1185">Reference proteome</keyword>
<evidence type="ECO:0000313" key="2">
    <source>
        <dbReference type="Proteomes" id="UP001432322"/>
    </source>
</evidence>
<name>A0AAV5W072_9BILA</name>
<accession>A0AAV5W072</accession>
<sequence length="71" mass="8299">TSVDSRLLIITHDIPDFSDIRIFSGMQRFRLDILPLLYATLTSAHEYENFNQVVCVLARNESFLKKSYVFE</sequence>
<dbReference type="AlphaFoldDB" id="A0AAV5W072"/>
<evidence type="ECO:0000313" key="1">
    <source>
        <dbReference type="EMBL" id="GMT25471.1"/>
    </source>
</evidence>
<comment type="caution">
    <text evidence="1">The sequence shown here is derived from an EMBL/GenBank/DDBJ whole genome shotgun (WGS) entry which is preliminary data.</text>
</comment>
<organism evidence="1 2">
    <name type="scientific">Pristionchus fissidentatus</name>
    <dbReference type="NCBI Taxonomy" id="1538716"/>
    <lineage>
        <taxon>Eukaryota</taxon>
        <taxon>Metazoa</taxon>
        <taxon>Ecdysozoa</taxon>
        <taxon>Nematoda</taxon>
        <taxon>Chromadorea</taxon>
        <taxon>Rhabditida</taxon>
        <taxon>Rhabditina</taxon>
        <taxon>Diplogasteromorpha</taxon>
        <taxon>Diplogasteroidea</taxon>
        <taxon>Neodiplogasteridae</taxon>
        <taxon>Pristionchus</taxon>
    </lineage>
</organism>
<proteinExistence type="predicted"/>
<dbReference type="Proteomes" id="UP001432322">
    <property type="component" value="Unassembled WGS sequence"/>
</dbReference>
<dbReference type="EMBL" id="BTSY01000004">
    <property type="protein sequence ID" value="GMT25471.1"/>
    <property type="molecule type" value="Genomic_DNA"/>
</dbReference>